<proteinExistence type="predicted"/>
<comment type="caution">
    <text evidence="2">The sequence shown here is derived from an EMBL/GenBank/DDBJ whole genome shotgun (WGS) entry which is preliminary data.</text>
</comment>
<keyword evidence="1" id="KW-0472">Membrane</keyword>
<keyword evidence="1" id="KW-1133">Transmembrane helix</keyword>
<protein>
    <submittedName>
        <fullName evidence="2">Uncharacterized protein</fullName>
    </submittedName>
</protein>
<dbReference type="OrthoDB" id="9917663at2"/>
<reference evidence="2 3" key="1">
    <citation type="submission" date="2018-10" db="EMBL/GenBank/DDBJ databases">
        <title>Isolation, diversity and antibacterial activity of antinobacteria from the wheat rhizosphere soil.</title>
        <authorList>
            <person name="Sun T."/>
        </authorList>
    </citation>
    <scope>NUCLEOTIDE SEQUENCE [LARGE SCALE GENOMIC DNA]</scope>
    <source>
        <strain evidence="2 3">SJ-23</strain>
    </source>
</reference>
<dbReference type="AlphaFoldDB" id="A0A3M8AIS6"/>
<keyword evidence="1" id="KW-0812">Transmembrane</keyword>
<accession>A0A3M8AIS6</accession>
<organism evidence="2 3">
    <name type="scientific">Agromyces tardus</name>
    <dbReference type="NCBI Taxonomy" id="2583849"/>
    <lineage>
        <taxon>Bacteria</taxon>
        <taxon>Bacillati</taxon>
        <taxon>Actinomycetota</taxon>
        <taxon>Actinomycetes</taxon>
        <taxon>Micrococcales</taxon>
        <taxon>Microbacteriaceae</taxon>
        <taxon>Agromyces</taxon>
    </lineage>
</organism>
<evidence type="ECO:0000256" key="1">
    <source>
        <dbReference type="SAM" id="Phobius"/>
    </source>
</evidence>
<dbReference type="EMBL" id="RHHB01000005">
    <property type="protein sequence ID" value="RNB51090.1"/>
    <property type="molecule type" value="Genomic_DNA"/>
</dbReference>
<dbReference type="Proteomes" id="UP000275048">
    <property type="component" value="Unassembled WGS sequence"/>
</dbReference>
<gene>
    <name evidence="2" type="ORF">EDM22_05205</name>
</gene>
<keyword evidence="3" id="KW-1185">Reference proteome</keyword>
<evidence type="ECO:0000313" key="3">
    <source>
        <dbReference type="Proteomes" id="UP000275048"/>
    </source>
</evidence>
<evidence type="ECO:0000313" key="2">
    <source>
        <dbReference type="EMBL" id="RNB51090.1"/>
    </source>
</evidence>
<name>A0A3M8AIS6_9MICO</name>
<feature type="transmembrane region" description="Helical" evidence="1">
    <location>
        <begin position="36"/>
        <end position="60"/>
    </location>
</feature>
<dbReference type="RefSeq" id="WP_122936003.1">
    <property type="nucleotide sequence ID" value="NZ_JBHSNT010000008.1"/>
</dbReference>
<sequence length="81" mass="8266">MSDDLDTRGDLDERSDLDTLGVEADEVRPDSAGRNVLIAVVGLALVIGALIPLTIGALYLGSFLWVGIASLLDGSGAVSGP</sequence>